<keyword evidence="1" id="KW-1133">Transmembrane helix</keyword>
<sequence>MDTGSGLQGIWHLVVLLELHLFYLYTPWILLEHVWLMMRKLLRRVVRGSLMVWLMFTRKPSSLMVLLDFTVDSTYLVLALLCIVAFTLECMIL</sequence>
<reference evidence="2" key="1">
    <citation type="submission" date="2018-02" db="EMBL/GenBank/DDBJ databases">
        <title>Rhizophora mucronata_Transcriptome.</title>
        <authorList>
            <person name="Meera S.P."/>
            <person name="Sreeshan A."/>
            <person name="Augustine A."/>
        </authorList>
    </citation>
    <scope>NUCLEOTIDE SEQUENCE</scope>
    <source>
        <tissue evidence="2">Leaf</tissue>
    </source>
</reference>
<keyword evidence="1" id="KW-0472">Membrane</keyword>
<evidence type="ECO:0000313" key="2">
    <source>
        <dbReference type="EMBL" id="MBW97972.1"/>
    </source>
</evidence>
<proteinExistence type="predicted"/>
<keyword evidence="1" id="KW-0812">Transmembrane</keyword>
<dbReference type="EMBL" id="GGEC01017489">
    <property type="protein sequence ID" value="MBW97972.1"/>
    <property type="molecule type" value="Transcribed_RNA"/>
</dbReference>
<name>A0A2P2JX17_RHIMU</name>
<accession>A0A2P2JX17</accession>
<organism evidence="2">
    <name type="scientific">Rhizophora mucronata</name>
    <name type="common">Asiatic mangrove</name>
    <dbReference type="NCBI Taxonomy" id="61149"/>
    <lineage>
        <taxon>Eukaryota</taxon>
        <taxon>Viridiplantae</taxon>
        <taxon>Streptophyta</taxon>
        <taxon>Embryophyta</taxon>
        <taxon>Tracheophyta</taxon>
        <taxon>Spermatophyta</taxon>
        <taxon>Magnoliopsida</taxon>
        <taxon>eudicotyledons</taxon>
        <taxon>Gunneridae</taxon>
        <taxon>Pentapetalae</taxon>
        <taxon>rosids</taxon>
        <taxon>fabids</taxon>
        <taxon>Malpighiales</taxon>
        <taxon>Rhizophoraceae</taxon>
        <taxon>Rhizophora</taxon>
    </lineage>
</organism>
<feature type="transmembrane region" description="Helical" evidence="1">
    <location>
        <begin position="20"/>
        <end position="38"/>
    </location>
</feature>
<evidence type="ECO:0000256" key="1">
    <source>
        <dbReference type="SAM" id="Phobius"/>
    </source>
</evidence>
<protein>
    <submittedName>
        <fullName evidence="2">Uncharacterized protein MANES_13G144600</fullName>
    </submittedName>
</protein>
<feature type="transmembrane region" description="Helical" evidence="1">
    <location>
        <begin position="73"/>
        <end position="92"/>
    </location>
</feature>
<dbReference type="AlphaFoldDB" id="A0A2P2JX17"/>